<dbReference type="GO" id="GO:0030951">
    <property type="term" value="P:establishment or maintenance of microtubule cytoskeleton polarity"/>
    <property type="evidence" value="ECO:0007669"/>
    <property type="project" value="InterPro"/>
</dbReference>
<proteinExistence type="predicted"/>
<accession>A0A1R1PWC1</accession>
<keyword evidence="5" id="KW-1185">Reference proteome</keyword>
<dbReference type="InterPro" id="IPR016024">
    <property type="entry name" value="ARM-type_fold"/>
</dbReference>
<dbReference type="GO" id="GO:0051010">
    <property type="term" value="F:microtubule plus-end binding"/>
    <property type="evidence" value="ECO:0007669"/>
    <property type="project" value="InterPro"/>
</dbReference>
<evidence type="ECO:0000313" key="5">
    <source>
        <dbReference type="Proteomes" id="UP000188320"/>
    </source>
</evidence>
<sequence>MEDNVDYSLLPITDRLEHKIWKVRAGAYEELGKLFTQLDGESTNDIAQFNKYEGYLKKMVTDANVAAQENGVVALTKWVESAPVPAAIRSREPVVAGVMDKCMGSNRAGIRTNSTELLLLYCALETPEPVLSRVLAGFDVRVPKAVTASVVMAREILE</sequence>
<evidence type="ECO:0000256" key="2">
    <source>
        <dbReference type="ARBA" id="ARBA00022490"/>
    </source>
</evidence>
<organism evidence="4 5">
    <name type="scientific">Zancudomyces culisetae</name>
    <name type="common">Gut fungus</name>
    <name type="synonym">Smittium culisetae</name>
    <dbReference type="NCBI Taxonomy" id="1213189"/>
    <lineage>
        <taxon>Eukaryota</taxon>
        <taxon>Fungi</taxon>
        <taxon>Fungi incertae sedis</taxon>
        <taxon>Zoopagomycota</taxon>
        <taxon>Kickxellomycotina</taxon>
        <taxon>Harpellomycetes</taxon>
        <taxon>Harpellales</taxon>
        <taxon>Legeriomycetaceae</taxon>
        <taxon>Zancudomyces</taxon>
    </lineage>
</organism>
<evidence type="ECO:0000313" key="4">
    <source>
        <dbReference type="EMBL" id="OMH85248.1"/>
    </source>
</evidence>
<dbReference type="PANTHER" id="PTHR12609">
    <property type="entry name" value="MICROTUBULE ASSOCIATED PROTEIN XMAP215"/>
    <property type="match status" value="1"/>
</dbReference>
<comment type="subcellular location">
    <subcellularLocation>
        <location evidence="1">Cytoplasm</location>
    </subcellularLocation>
</comment>
<dbReference type="Gene3D" id="1.25.10.10">
    <property type="entry name" value="Leucine-rich Repeat Variant"/>
    <property type="match status" value="1"/>
</dbReference>
<protein>
    <submittedName>
        <fullName evidence="4">Spindle pole body component alp14</fullName>
    </submittedName>
</protein>
<evidence type="ECO:0000259" key="3">
    <source>
        <dbReference type="Pfam" id="PF21041"/>
    </source>
</evidence>
<dbReference type="Pfam" id="PF21041">
    <property type="entry name" value="XMAP215_CLASP_TOG"/>
    <property type="match status" value="1"/>
</dbReference>
<dbReference type="Proteomes" id="UP000188320">
    <property type="component" value="Unassembled WGS sequence"/>
</dbReference>
<evidence type="ECO:0000256" key="1">
    <source>
        <dbReference type="ARBA" id="ARBA00004496"/>
    </source>
</evidence>
<dbReference type="OrthoDB" id="205662at2759"/>
<keyword evidence="2" id="KW-0963">Cytoplasm</keyword>
<dbReference type="InterPro" id="IPR011989">
    <property type="entry name" value="ARM-like"/>
</dbReference>
<dbReference type="InterPro" id="IPR045110">
    <property type="entry name" value="XMAP215"/>
</dbReference>
<dbReference type="AlphaFoldDB" id="A0A1R1PWC1"/>
<dbReference type="GO" id="GO:0061863">
    <property type="term" value="F:microtubule plus end polymerase"/>
    <property type="evidence" value="ECO:0007669"/>
    <property type="project" value="InterPro"/>
</dbReference>
<dbReference type="GO" id="GO:0007051">
    <property type="term" value="P:spindle organization"/>
    <property type="evidence" value="ECO:0007669"/>
    <property type="project" value="InterPro"/>
</dbReference>
<gene>
    <name evidence="4" type="ORF">AX774_g1201</name>
</gene>
<reference evidence="5" key="1">
    <citation type="submission" date="2017-01" db="EMBL/GenBank/DDBJ databases">
        <authorList>
            <person name="Wang Y."/>
            <person name="White M."/>
            <person name="Kvist S."/>
            <person name="Moncalvo J.-M."/>
        </authorList>
    </citation>
    <scope>NUCLEOTIDE SEQUENCE [LARGE SCALE GENOMIC DNA]</scope>
    <source>
        <strain evidence="5">COL-18-3</strain>
    </source>
</reference>
<dbReference type="GO" id="GO:0005737">
    <property type="term" value="C:cytoplasm"/>
    <property type="evidence" value="ECO:0007669"/>
    <property type="project" value="UniProtKB-SubCell"/>
</dbReference>
<dbReference type="SUPFAM" id="SSF48371">
    <property type="entry name" value="ARM repeat"/>
    <property type="match status" value="1"/>
</dbReference>
<dbReference type="GO" id="GO:0046785">
    <property type="term" value="P:microtubule polymerization"/>
    <property type="evidence" value="ECO:0007669"/>
    <property type="project" value="InterPro"/>
</dbReference>
<dbReference type="EMBL" id="LSSK01000099">
    <property type="protein sequence ID" value="OMH85248.1"/>
    <property type="molecule type" value="Genomic_DNA"/>
</dbReference>
<dbReference type="InterPro" id="IPR048491">
    <property type="entry name" value="XMAP215_CLASP_TOG"/>
</dbReference>
<comment type="caution">
    <text evidence="4">The sequence shown here is derived from an EMBL/GenBank/DDBJ whole genome shotgun (WGS) entry which is preliminary data.</text>
</comment>
<feature type="domain" description="XMAP215/Dis1/CLASP TOG" evidence="3">
    <location>
        <begin position="6"/>
        <end position="157"/>
    </location>
</feature>
<name>A0A1R1PWC1_ZANCU</name>